<feature type="domain" description="B box-type" evidence="2">
    <location>
        <begin position="63"/>
        <end position="107"/>
    </location>
</feature>
<accession>A0ABQ9FAX6</accession>
<dbReference type="PROSITE" id="PS50119">
    <property type="entry name" value="ZF_BBOX"/>
    <property type="match status" value="1"/>
</dbReference>
<evidence type="ECO:0000259" key="2">
    <source>
        <dbReference type="PROSITE" id="PS50119"/>
    </source>
</evidence>
<keyword evidence="4" id="KW-1185">Reference proteome</keyword>
<keyword evidence="1" id="KW-0862">Zinc</keyword>
<proteinExistence type="predicted"/>
<keyword evidence="1" id="KW-0479">Metal-binding</keyword>
<name>A0ABQ9FAX6_TEGGR</name>
<dbReference type="Proteomes" id="UP001217089">
    <property type="component" value="Unassembled WGS sequence"/>
</dbReference>
<gene>
    <name evidence="3" type="ORF">KUTeg_010153</name>
</gene>
<keyword evidence="1" id="KW-0863">Zinc-finger</keyword>
<evidence type="ECO:0000313" key="3">
    <source>
        <dbReference type="EMBL" id="KAJ8312780.1"/>
    </source>
</evidence>
<evidence type="ECO:0000313" key="4">
    <source>
        <dbReference type="Proteomes" id="UP001217089"/>
    </source>
</evidence>
<dbReference type="InterPro" id="IPR000315">
    <property type="entry name" value="Znf_B-box"/>
</dbReference>
<dbReference type="Gene3D" id="3.30.160.60">
    <property type="entry name" value="Classic Zinc Finger"/>
    <property type="match status" value="1"/>
</dbReference>
<sequence length="149" mass="17733">MDGKRTEINGQIIKNEKCRGVLNVRRRFVRDVLVATKSLKGLEHHQIKSLDKFKKEKVMHIPTVDIYCTKHKDRKLEIYCHDHKAICCLTCMTTNHRNYNRRRSRKRIKQIAKDEKLGERIKQLSVQMRERADDCEQNMAELTMPEARD</sequence>
<evidence type="ECO:0000256" key="1">
    <source>
        <dbReference type="PROSITE-ProRule" id="PRU00024"/>
    </source>
</evidence>
<protein>
    <recommendedName>
        <fullName evidence="2">B box-type domain-containing protein</fullName>
    </recommendedName>
</protein>
<dbReference type="Pfam" id="PF00643">
    <property type="entry name" value="zf-B_box"/>
    <property type="match status" value="1"/>
</dbReference>
<dbReference type="EMBL" id="JARBDR010000440">
    <property type="protein sequence ID" value="KAJ8312780.1"/>
    <property type="molecule type" value="Genomic_DNA"/>
</dbReference>
<organism evidence="3 4">
    <name type="scientific">Tegillarca granosa</name>
    <name type="common">Malaysian cockle</name>
    <name type="synonym">Anadara granosa</name>
    <dbReference type="NCBI Taxonomy" id="220873"/>
    <lineage>
        <taxon>Eukaryota</taxon>
        <taxon>Metazoa</taxon>
        <taxon>Spiralia</taxon>
        <taxon>Lophotrochozoa</taxon>
        <taxon>Mollusca</taxon>
        <taxon>Bivalvia</taxon>
        <taxon>Autobranchia</taxon>
        <taxon>Pteriomorphia</taxon>
        <taxon>Arcoida</taxon>
        <taxon>Arcoidea</taxon>
        <taxon>Arcidae</taxon>
        <taxon>Tegillarca</taxon>
    </lineage>
</organism>
<reference evidence="3 4" key="1">
    <citation type="submission" date="2022-12" db="EMBL/GenBank/DDBJ databases">
        <title>Chromosome-level genome of Tegillarca granosa.</title>
        <authorList>
            <person name="Kim J."/>
        </authorList>
    </citation>
    <scope>NUCLEOTIDE SEQUENCE [LARGE SCALE GENOMIC DNA]</scope>
    <source>
        <strain evidence="3">Teg-2019</strain>
        <tissue evidence="3">Adductor muscle</tissue>
    </source>
</reference>
<dbReference type="SUPFAM" id="SSF57845">
    <property type="entry name" value="B-box zinc-binding domain"/>
    <property type="match status" value="1"/>
</dbReference>
<comment type="caution">
    <text evidence="3">The sequence shown here is derived from an EMBL/GenBank/DDBJ whole genome shotgun (WGS) entry which is preliminary data.</text>
</comment>